<keyword evidence="1" id="KW-0175">Coiled coil</keyword>
<gene>
    <name evidence="2" type="ORF">NJ959_29350</name>
</gene>
<dbReference type="Gene3D" id="1.25.40.10">
    <property type="entry name" value="Tetratricopeptide repeat domain"/>
    <property type="match status" value="1"/>
</dbReference>
<keyword evidence="3" id="KW-1185">Reference proteome</keyword>
<protein>
    <recommendedName>
        <fullName evidence="4">Tetratricopeptide repeat protein</fullName>
    </recommendedName>
</protein>
<evidence type="ECO:0000256" key="1">
    <source>
        <dbReference type="SAM" id="Coils"/>
    </source>
</evidence>
<reference evidence="2" key="1">
    <citation type="submission" date="2022-06" db="EMBL/GenBank/DDBJ databases">
        <title>New cyanobacteria of genus Symplocastrum in benthos of Lake Baikal.</title>
        <authorList>
            <person name="Sorokovikova E."/>
            <person name="Tikhonova I."/>
            <person name="Krasnopeev A."/>
            <person name="Evseev P."/>
            <person name="Gladkikh A."/>
            <person name="Belykh O."/>
        </authorList>
    </citation>
    <scope>NUCLEOTIDE SEQUENCE</scope>
    <source>
        <strain evidence="2">BBK-W-15</strain>
    </source>
</reference>
<dbReference type="InterPro" id="IPR011990">
    <property type="entry name" value="TPR-like_helical_dom_sf"/>
</dbReference>
<evidence type="ECO:0000313" key="2">
    <source>
        <dbReference type="EMBL" id="MCP2732541.1"/>
    </source>
</evidence>
<sequence length="220" mass="24428">GFMKAAGRRGIPSCFVVDGEAKVAWVGHTMWLDTVLPDVMSGKYEASALGEKVKAGEKAQKAVFEKMQSDPKAAITAWEAFEKDYPGPGKIMESIKYMLYTQAEQFDKLFAFMGKQADEAIVAKDTMKLNEIAWMLVDPESQIQKPDLALALKAAEKANEFSKGEDPAIMDTLARVYWVKGDKTKAAETQAKAVELANKNEKYKAMAAELEERLKQYKGK</sequence>
<name>A0AAE3KR67_9CYAN</name>
<dbReference type="Proteomes" id="UP001204953">
    <property type="component" value="Unassembled WGS sequence"/>
</dbReference>
<dbReference type="RefSeq" id="WP_254015248.1">
    <property type="nucleotide sequence ID" value="NZ_JAMZMM010000647.1"/>
</dbReference>
<evidence type="ECO:0000313" key="3">
    <source>
        <dbReference type="Proteomes" id="UP001204953"/>
    </source>
</evidence>
<accession>A0AAE3KR67</accession>
<comment type="caution">
    <text evidence="2">The sequence shown here is derived from an EMBL/GenBank/DDBJ whole genome shotgun (WGS) entry which is preliminary data.</text>
</comment>
<proteinExistence type="predicted"/>
<dbReference type="AlphaFoldDB" id="A0AAE3KR67"/>
<dbReference type="EMBL" id="JAMZMM010000647">
    <property type="protein sequence ID" value="MCP2732541.1"/>
    <property type="molecule type" value="Genomic_DNA"/>
</dbReference>
<evidence type="ECO:0008006" key="4">
    <source>
        <dbReference type="Google" id="ProtNLM"/>
    </source>
</evidence>
<organism evidence="2 3">
    <name type="scientific">Limnofasciculus baicalensis BBK-W-15</name>
    <dbReference type="NCBI Taxonomy" id="2699891"/>
    <lineage>
        <taxon>Bacteria</taxon>
        <taxon>Bacillati</taxon>
        <taxon>Cyanobacteriota</taxon>
        <taxon>Cyanophyceae</taxon>
        <taxon>Coleofasciculales</taxon>
        <taxon>Coleofasciculaceae</taxon>
        <taxon>Limnofasciculus</taxon>
        <taxon>Limnofasciculus baicalensis</taxon>
    </lineage>
</organism>
<feature type="coiled-coil region" evidence="1">
    <location>
        <begin position="186"/>
        <end position="220"/>
    </location>
</feature>
<feature type="non-terminal residue" evidence="2">
    <location>
        <position position="1"/>
    </location>
</feature>